<evidence type="ECO:0000313" key="2">
    <source>
        <dbReference type="Proteomes" id="UP000711178"/>
    </source>
</evidence>
<dbReference type="GeneID" id="97008080"/>
<dbReference type="Pfam" id="PF13384">
    <property type="entry name" value="HTH_23"/>
    <property type="match status" value="1"/>
</dbReference>
<dbReference type="RefSeq" id="WP_122983743.1">
    <property type="nucleotide sequence ID" value="NZ_CP142381.1"/>
</dbReference>
<dbReference type="SUPFAM" id="SSF47413">
    <property type="entry name" value="lambda repressor-like DNA-binding domains"/>
    <property type="match status" value="1"/>
</dbReference>
<accession>A0ABS7FG44</accession>
<evidence type="ECO:0000313" key="1">
    <source>
        <dbReference type="EMBL" id="MBW8289034.1"/>
    </source>
</evidence>
<dbReference type="InterPro" id="IPR010982">
    <property type="entry name" value="Lambda_DNA-bd_dom_sf"/>
</dbReference>
<dbReference type="CDD" id="cd00093">
    <property type="entry name" value="HTH_XRE"/>
    <property type="match status" value="1"/>
</dbReference>
<comment type="caution">
    <text evidence="1">The sequence shown here is derived from an EMBL/GenBank/DDBJ whole genome shotgun (WGS) entry which is preliminary data.</text>
</comment>
<organism evidence="1 2">
    <name type="scientific">Chromobacterium subtsugae</name>
    <dbReference type="NCBI Taxonomy" id="251747"/>
    <lineage>
        <taxon>Bacteria</taxon>
        <taxon>Pseudomonadati</taxon>
        <taxon>Pseudomonadota</taxon>
        <taxon>Betaproteobacteria</taxon>
        <taxon>Neisseriales</taxon>
        <taxon>Chromobacteriaceae</taxon>
        <taxon>Chromobacterium</taxon>
    </lineage>
</organism>
<reference evidence="1 2" key="1">
    <citation type="submission" date="2021-05" db="EMBL/GenBank/DDBJ databases">
        <title>Draft Whole Genome Sequencing Of Biosensor Chromobacterium violaceum Strain CV026 Reveals A Regulatory RNA In Chromobacterium violaceum Phenotype Regulatory Network.</title>
        <authorList>
            <person name="Hong K.W."/>
            <person name="Chan K.G."/>
            <person name="Chang C.-Y."/>
        </authorList>
    </citation>
    <scope>NUCLEOTIDE SEQUENCE [LARGE SCALE GENOMIC DNA]</scope>
    <source>
        <strain evidence="1 2">ATCC 31532</strain>
    </source>
</reference>
<name>A0ABS7FG44_9NEIS</name>
<dbReference type="Proteomes" id="UP000711178">
    <property type="component" value="Unassembled WGS sequence"/>
</dbReference>
<proteinExistence type="predicted"/>
<dbReference type="EMBL" id="JAHDTB010000014">
    <property type="protein sequence ID" value="MBW8289034.1"/>
    <property type="molecule type" value="Genomic_DNA"/>
</dbReference>
<dbReference type="InterPro" id="IPR001387">
    <property type="entry name" value="Cro/C1-type_HTH"/>
</dbReference>
<keyword evidence="2" id="KW-1185">Reference proteome</keyword>
<gene>
    <name evidence="1" type="ORF">KIF53_15480</name>
</gene>
<protein>
    <submittedName>
        <fullName evidence="1">Helix-turn-helix domain-containing protein</fullName>
    </submittedName>
</protein>
<sequence length="107" mass="12001">MQSFHERLKAILRLKGIKITALARACSVSRSTAYRWLIDVVPNKEHMDMISECVCMPADVLLHGQDSARMAAKRLELLELCEDLTCNQMDALLVVAREFHATGVACK</sequence>